<dbReference type="KEGG" id="vg:26639432"/>
<accession>A0A0M4QTV6</accession>
<keyword evidence="2" id="KW-1185">Reference proteome</keyword>
<dbReference type="RefSeq" id="YP_009213214.1">
    <property type="nucleotide sequence ID" value="NC_028952.1"/>
</dbReference>
<name>A0A0M4QTV6_9CAUD</name>
<evidence type="ECO:0000313" key="1">
    <source>
        <dbReference type="EMBL" id="ALF00218.1"/>
    </source>
</evidence>
<dbReference type="OrthoDB" id="8239at10239"/>
<gene>
    <name evidence="1" type="ORF">SF3_880</name>
</gene>
<protein>
    <submittedName>
        <fullName evidence="1">Uncharacterized protein</fullName>
    </submittedName>
</protein>
<sequence>MKIYRVVMDMPWHYSEPEKEAEEKAGVRAFFASLPSCQRQEPEGFEWLVEERDIGAVAVHFAGSPYGAPRPKTVEVIMDTVDPDRAVKAMLDRVELAASRLESYADRPGFNERVHAPISGPHLHSLNRLLLLENCCSDELQTALDKGWRIIAVCPQEQRRPDYVLARRSDDSGFGSAARGID</sequence>
<reference evidence="1 2" key="1">
    <citation type="submission" date="2015-06" db="EMBL/GenBank/DDBJ databases">
        <title>Complete genomic sequence analysis of two virulent actinophages of Streptomyces flavovirens.</title>
        <authorList>
            <person name="Sharaf A."/>
            <person name="Marie E."/>
            <person name="ElBaz R."/>
            <person name="Elmaghraby I."/>
            <person name="Mercati F."/>
        </authorList>
    </citation>
    <scope>NUCLEOTIDE SEQUENCE [LARGE SCALE GENOMIC DNA]</scope>
</reference>
<dbReference type="GeneID" id="26639432"/>
<organism evidence="1 2">
    <name type="scientific">Streptomyces phage SF3</name>
    <dbReference type="NCBI Taxonomy" id="1690818"/>
    <lineage>
        <taxon>Viruses</taxon>
        <taxon>Duplodnaviria</taxon>
        <taxon>Heunggongvirae</taxon>
        <taxon>Uroviricota</taxon>
        <taxon>Caudoviricetes</taxon>
        <taxon>Siftrevirus</taxon>
        <taxon>Siftrevirus SF3</taxon>
    </lineage>
</organism>
<proteinExistence type="predicted"/>
<dbReference type="EMBL" id="KT221034">
    <property type="protein sequence ID" value="ALF00218.1"/>
    <property type="molecule type" value="Genomic_DNA"/>
</dbReference>
<dbReference type="Proteomes" id="UP000202764">
    <property type="component" value="Segment"/>
</dbReference>
<evidence type="ECO:0000313" key="2">
    <source>
        <dbReference type="Proteomes" id="UP000202764"/>
    </source>
</evidence>